<dbReference type="EMBL" id="JAERRB010000017">
    <property type="protein sequence ID" value="MBL0745590.1"/>
    <property type="molecule type" value="Genomic_DNA"/>
</dbReference>
<name>A0ABS1L1L9_9BACT</name>
<evidence type="ECO:0000313" key="1">
    <source>
        <dbReference type="EMBL" id="MBL0745590.1"/>
    </source>
</evidence>
<dbReference type="RefSeq" id="WP_202016094.1">
    <property type="nucleotide sequence ID" value="NZ_JAERRB010000017.1"/>
</dbReference>
<reference evidence="1 2" key="1">
    <citation type="submission" date="2021-01" db="EMBL/GenBank/DDBJ databases">
        <title>Chryseolinea sp. Jin1 Genome sequencing and assembly.</title>
        <authorList>
            <person name="Kim I."/>
        </authorList>
    </citation>
    <scope>NUCLEOTIDE SEQUENCE [LARGE SCALE GENOMIC DNA]</scope>
    <source>
        <strain evidence="1 2">Jin1</strain>
    </source>
</reference>
<dbReference type="Proteomes" id="UP000613030">
    <property type="component" value="Unassembled WGS sequence"/>
</dbReference>
<gene>
    <name evidence="1" type="ORF">JI741_30440</name>
</gene>
<proteinExistence type="predicted"/>
<accession>A0ABS1L1L9</accession>
<protein>
    <submittedName>
        <fullName evidence="1">Uncharacterized protein</fullName>
    </submittedName>
</protein>
<keyword evidence="2" id="KW-1185">Reference proteome</keyword>
<evidence type="ECO:0000313" key="2">
    <source>
        <dbReference type="Proteomes" id="UP000613030"/>
    </source>
</evidence>
<comment type="caution">
    <text evidence="1">The sequence shown here is derived from an EMBL/GenBank/DDBJ whole genome shotgun (WGS) entry which is preliminary data.</text>
</comment>
<organism evidence="1 2">
    <name type="scientific">Chryseolinea lacunae</name>
    <dbReference type="NCBI Taxonomy" id="2801331"/>
    <lineage>
        <taxon>Bacteria</taxon>
        <taxon>Pseudomonadati</taxon>
        <taxon>Bacteroidota</taxon>
        <taxon>Cytophagia</taxon>
        <taxon>Cytophagales</taxon>
        <taxon>Fulvivirgaceae</taxon>
        <taxon>Chryseolinea</taxon>
    </lineage>
</organism>
<sequence>MKNQRAIIYTQDIMRITGRSDRYARQLLRTIRKKLNKQKHQLISISEFCDFMQLNPETRRHFFESP</sequence>